<organism evidence="2 3">
    <name type="scientific">Lachancea mirantina</name>
    <dbReference type="NCBI Taxonomy" id="1230905"/>
    <lineage>
        <taxon>Eukaryota</taxon>
        <taxon>Fungi</taxon>
        <taxon>Dikarya</taxon>
        <taxon>Ascomycota</taxon>
        <taxon>Saccharomycotina</taxon>
        <taxon>Saccharomycetes</taxon>
        <taxon>Saccharomycetales</taxon>
        <taxon>Saccharomycetaceae</taxon>
        <taxon>Lachancea</taxon>
    </lineage>
</organism>
<dbReference type="GO" id="GO:0005634">
    <property type="term" value="C:nucleus"/>
    <property type="evidence" value="ECO:0007669"/>
    <property type="project" value="TreeGrafter"/>
</dbReference>
<reference evidence="3" key="1">
    <citation type="submission" date="2016-03" db="EMBL/GenBank/DDBJ databases">
        <authorList>
            <person name="Devillers H."/>
        </authorList>
    </citation>
    <scope>NUCLEOTIDE SEQUENCE [LARGE SCALE GENOMIC DNA]</scope>
</reference>
<evidence type="ECO:0000256" key="1">
    <source>
        <dbReference type="SAM" id="MobiDB-lite"/>
    </source>
</evidence>
<feature type="region of interest" description="Disordered" evidence="1">
    <location>
        <begin position="1"/>
        <end position="66"/>
    </location>
</feature>
<dbReference type="GO" id="GO:0030686">
    <property type="term" value="C:90S preribosome"/>
    <property type="evidence" value="ECO:0007669"/>
    <property type="project" value="TreeGrafter"/>
</dbReference>
<evidence type="ECO:0000313" key="2">
    <source>
        <dbReference type="EMBL" id="SCV03592.1"/>
    </source>
</evidence>
<dbReference type="AlphaFoldDB" id="A0A1G4KGH6"/>
<sequence>MPKDGMSLADDLDDGLSYQFEDPNEKLPESDPGKTSSKRPLEDENVNEPPKKVSKRKQKLEKSKLHEKKLEKLEYEKLQKKLLPRLSSEELAEHIASLIRSKNPSLSALELDELYLKKSDFIATSDYDKDRTLENFADFVSKHSNAPRAIVFSVSNIRVADVFRSLGGSKNAIKFFSKNKYNDDLKAAEELWNGPKKSKGKAALPLKYILTTPSRMSRIIKNTDALFSGKDKLDIIIDASYLDPKMNTIFTGEDNGVLVSTLKEFTTKKSSVKIILF</sequence>
<feature type="compositionally biased region" description="Basic and acidic residues" evidence="1">
    <location>
        <begin position="23"/>
        <end position="32"/>
    </location>
</feature>
<dbReference type="EMBL" id="LT598468">
    <property type="protein sequence ID" value="SCV03592.1"/>
    <property type="molecule type" value="Genomic_DNA"/>
</dbReference>
<proteinExistence type="predicted"/>
<name>A0A1G4KGH6_9SACH</name>
<dbReference type="InterPro" id="IPR032704">
    <property type="entry name" value="Cms1"/>
</dbReference>
<keyword evidence="3" id="KW-1185">Reference proteome</keyword>
<dbReference type="PANTHER" id="PTHR24030:SF0">
    <property type="entry name" value="PROTEIN CMSS1"/>
    <property type="match status" value="1"/>
</dbReference>
<dbReference type="Proteomes" id="UP000191024">
    <property type="component" value="Chromosome H"/>
</dbReference>
<evidence type="ECO:0000313" key="3">
    <source>
        <dbReference type="Proteomes" id="UP000191024"/>
    </source>
</evidence>
<dbReference type="Pfam" id="PF14617">
    <property type="entry name" value="CMS1"/>
    <property type="match status" value="1"/>
</dbReference>
<protein>
    <submittedName>
        <fullName evidence="2">LAMI_0H09406g1_1</fullName>
    </submittedName>
</protein>
<dbReference type="PANTHER" id="PTHR24030">
    <property type="entry name" value="PROTEIN CMSS1"/>
    <property type="match status" value="1"/>
</dbReference>
<accession>A0A1G4KGH6</accession>
<dbReference type="STRING" id="1230905.A0A1G4KGH6"/>
<dbReference type="OrthoDB" id="1929311at2759"/>
<gene>
    <name evidence="2" type="ORF">LAMI_0H09406G</name>
</gene>